<dbReference type="AlphaFoldDB" id="A0A9X2FHF5"/>
<dbReference type="RefSeq" id="WP_252854945.1">
    <property type="nucleotide sequence ID" value="NZ_JAMXLR010000077.1"/>
</dbReference>
<evidence type="ECO:0000313" key="4">
    <source>
        <dbReference type="Proteomes" id="UP001155241"/>
    </source>
</evidence>
<dbReference type="SUPFAM" id="SSF53474">
    <property type="entry name" value="alpha/beta-Hydrolases"/>
    <property type="match status" value="1"/>
</dbReference>
<protein>
    <submittedName>
        <fullName evidence="3">Lipase</fullName>
    </submittedName>
</protein>
<evidence type="ECO:0000259" key="2">
    <source>
        <dbReference type="Pfam" id="PF05057"/>
    </source>
</evidence>
<dbReference type="EMBL" id="JAMXLR010000077">
    <property type="protein sequence ID" value="MCO6046834.1"/>
    <property type="molecule type" value="Genomic_DNA"/>
</dbReference>
<accession>A0A9X2FHF5</accession>
<dbReference type="PANTHER" id="PTHR37946:SF1">
    <property type="entry name" value="SLL1969 PROTEIN"/>
    <property type="match status" value="1"/>
</dbReference>
<dbReference type="PANTHER" id="PTHR37946">
    <property type="entry name" value="SLL1969 PROTEIN"/>
    <property type="match status" value="1"/>
</dbReference>
<dbReference type="Proteomes" id="UP001155241">
    <property type="component" value="Unassembled WGS sequence"/>
</dbReference>
<dbReference type="Gene3D" id="3.40.50.1820">
    <property type="entry name" value="alpha/beta hydrolase"/>
    <property type="match status" value="1"/>
</dbReference>
<dbReference type="InterPro" id="IPR007751">
    <property type="entry name" value="DUF676_lipase-like"/>
</dbReference>
<feature type="domain" description="DUF676" evidence="2">
    <location>
        <begin position="154"/>
        <end position="187"/>
    </location>
</feature>
<name>A0A9X2FHF5_9BACT</name>
<evidence type="ECO:0000313" key="3">
    <source>
        <dbReference type="EMBL" id="MCO6046834.1"/>
    </source>
</evidence>
<sequence>MNRRNFQLGLAALLAGGVAPRALAEGRPKRRRGLPNVRASTSGGQQFWGDVRYHAGYRIQQHALTGHYRLLNPQYHRIAWGTLNSCEAALADIRAEQPELKNSATAVVFLHGLFRTRWSMSRIARHVAQQTNWQPIVLGYPSTRGSVGDHAQMLSQVINHLDDVKQIHFVAHSLGNLVIRYWLGNEAHQRAWTKSQRETGRMVMLGPPNHRPSLAQTLVPIDAHHIIAGEAGIELQSDWEKLEPKLATPSFDFGILAGGMGDDSGHNPLIPGDDDMIVGVDETRLTGARDFRVLKVIHATMMDEDITQEMTARFLQHGYFESPTARKPLEAKEQQVSQIQSPTE</sequence>
<organism evidence="3 4">
    <name type="scientific">Aeoliella straminimaris</name>
    <dbReference type="NCBI Taxonomy" id="2954799"/>
    <lineage>
        <taxon>Bacteria</taxon>
        <taxon>Pseudomonadati</taxon>
        <taxon>Planctomycetota</taxon>
        <taxon>Planctomycetia</taxon>
        <taxon>Pirellulales</taxon>
        <taxon>Lacipirellulaceae</taxon>
        <taxon>Aeoliella</taxon>
    </lineage>
</organism>
<dbReference type="Pfam" id="PF05057">
    <property type="entry name" value="DUF676"/>
    <property type="match status" value="1"/>
</dbReference>
<reference evidence="3" key="1">
    <citation type="submission" date="2022-06" db="EMBL/GenBank/DDBJ databases">
        <title>Aeoliella straminimaris, a novel planctomycete from sediments.</title>
        <authorList>
            <person name="Vitorino I.R."/>
            <person name="Lage O.M."/>
        </authorList>
    </citation>
    <scope>NUCLEOTIDE SEQUENCE</scope>
    <source>
        <strain evidence="3">ICT_H6.2</strain>
    </source>
</reference>
<feature type="compositionally biased region" description="Polar residues" evidence="1">
    <location>
        <begin position="334"/>
        <end position="344"/>
    </location>
</feature>
<evidence type="ECO:0000256" key="1">
    <source>
        <dbReference type="SAM" id="MobiDB-lite"/>
    </source>
</evidence>
<comment type="caution">
    <text evidence="3">The sequence shown here is derived from an EMBL/GenBank/DDBJ whole genome shotgun (WGS) entry which is preliminary data.</text>
</comment>
<feature type="region of interest" description="Disordered" evidence="1">
    <location>
        <begin position="325"/>
        <end position="344"/>
    </location>
</feature>
<keyword evidence="4" id="KW-1185">Reference proteome</keyword>
<dbReference type="InterPro" id="IPR029058">
    <property type="entry name" value="AB_hydrolase_fold"/>
</dbReference>
<proteinExistence type="predicted"/>
<gene>
    <name evidence="3" type="ORF">NG895_23290</name>
</gene>